<proteinExistence type="predicted"/>
<reference evidence="1" key="1">
    <citation type="submission" date="2021-05" db="EMBL/GenBank/DDBJ databases">
        <authorList>
            <person name="Pan Q."/>
            <person name="Jouanno E."/>
            <person name="Zahm M."/>
            <person name="Klopp C."/>
            <person name="Cabau C."/>
            <person name="Louis A."/>
            <person name="Berthelot C."/>
            <person name="Parey E."/>
            <person name="Roest Crollius H."/>
            <person name="Montfort J."/>
            <person name="Robinson-Rechavi M."/>
            <person name="Bouchez O."/>
            <person name="Lampietro C."/>
            <person name="Lopez Roques C."/>
            <person name="Donnadieu C."/>
            <person name="Postlethwait J."/>
            <person name="Bobe J."/>
            <person name="Dillon D."/>
            <person name="Chandos A."/>
            <person name="von Hippel F."/>
            <person name="Guiguen Y."/>
        </authorList>
    </citation>
    <scope>NUCLEOTIDE SEQUENCE</scope>
    <source>
        <strain evidence="1">YG-Jan2019</strain>
    </source>
</reference>
<name>A0ACC2H2G4_DALPE</name>
<evidence type="ECO:0000313" key="1">
    <source>
        <dbReference type="EMBL" id="KAJ8009891.1"/>
    </source>
</evidence>
<keyword evidence="2" id="KW-1185">Reference proteome</keyword>
<dbReference type="EMBL" id="CM055733">
    <property type="protein sequence ID" value="KAJ8009891.1"/>
    <property type="molecule type" value="Genomic_DNA"/>
</dbReference>
<evidence type="ECO:0000313" key="2">
    <source>
        <dbReference type="Proteomes" id="UP001157502"/>
    </source>
</evidence>
<dbReference type="Proteomes" id="UP001157502">
    <property type="component" value="Chromosome 6"/>
</dbReference>
<accession>A0ACC2H2G4</accession>
<protein>
    <submittedName>
        <fullName evidence="1">Uncharacterized protein</fullName>
    </submittedName>
</protein>
<organism evidence="1 2">
    <name type="scientific">Dallia pectoralis</name>
    <name type="common">Alaska blackfish</name>
    <dbReference type="NCBI Taxonomy" id="75939"/>
    <lineage>
        <taxon>Eukaryota</taxon>
        <taxon>Metazoa</taxon>
        <taxon>Chordata</taxon>
        <taxon>Craniata</taxon>
        <taxon>Vertebrata</taxon>
        <taxon>Euteleostomi</taxon>
        <taxon>Actinopterygii</taxon>
        <taxon>Neopterygii</taxon>
        <taxon>Teleostei</taxon>
        <taxon>Protacanthopterygii</taxon>
        <taxon>Esociformes</taxon>
        <taxon>Umbridae</taxon>
        <taxon>Dallia</taxon>
    </lineage>
</organism>
<sequence>MEAGPLCCPLYKALTLDPVPVIGDVIYVSGAEGFSLSDPTEDIVRPCPAHRFTFKHTAAMLLRHATQNTKCSCESSSSSGVSAEMLSEEAGVSPLVNTQPVRPRSKRPRGIAKCGETVGSRTTARILWAYEMDNVVTAYRWLMTNRSRAFPKGCDAVIVYQLEKSRCLPPGLYVYRTCPSHFGCTAERPLMVLDQFNFVCQPEQVRSWEGLPRAITIGMFPGREHFSALYVISRKLAIPVLEYGNRIYGEARALEIIESYSTMNAIPCEHHEVAMRTERECVIDLRWKGFETKTACLKAIPKVRGLQAVVWSNHSGDFQDIECKVLAWLFGVSNTLPKEVQLMDFKREALGVRYILMDMKMFPGVLPMPPIRDVSFFVHTYFTGDFNLATTAIGEVPGTRSRIGSPCPNSSAFSVWYSLPAMGYCQPTPFSCGVRHGHTSTISEGFKRSLLEWTLGKDGTSCLAVAVQHTLCYHGGERKYKMVLSHTVMDHDTTLNMFKL</sequence>
<gene>
    <name evidence="1" type="ORF">DPEC_G00068880</name>
</gene>
<comment type="caution">
    <text evidence="1">The sequence shown here is derived from an EMBL/GenBank/DDBJ whole genome shotgun (WGS) entry which is preliminary data.</text>
</comment>